<gene>
    <name evidence="2" type="ORF">IWX46DRAFT_391331</name>
</gene>
<reference evidence="2 3" key="1">
    <citation type="submission" date="2024-04" db="EMBL/GenBank/DDBJ databases">
        <title>Phyllosticta paracitricarpa is synonymous to the EU quarantine fungus P. citricarpa based on phylogenomic analyses.</title>
        <authorList>
            <consortium name="Lawrence Berkeley National Laboratory"/>
            <person name="Van Ingen-Buijs V.A."/>
            <person name="Van Westerhoven A.C."/>
            <person name="Haridas S."/>
            <person name="Skiadas P."/>
            <person name="Martin F."/>
            <person name="Groenewald J.Z."/>
            <person name="Crous P.W."/>
            <person name="Seidl M.F."/>
        </authorList>
    </citation>
    <scope>NUCLEOTIDE SEQUENCE [LARGE SCALE GENOMIC DNA]</scope>
    <source>
        <strain evidence="2 3">CBS 122670</strain>
    </source>
</reference>
<feature type="transmembrane region" description="Helical" evidence="1">
    <location>
        <begin position="71"/>
        <end position="96"/>
    </location>
</feature>
<evidence type="ECO:0008006" key="4">
    <source>
        <dbReference type="Google" id="ProtNLM"/>
    </source>
</evidence>
<comment type="caution">
    <text evidence="2">The sequence shown here is derived from an EMBL/GenBank/DDBJ whole genome shotgun (WGS) entry which is preliminary data.</text>
</comment>
<evidence type="ECO:0000256" key="1">
    <source>
        <dbReference type="SAM" id="Phobius"/>
    </source>
</evidence>
<sequence>MRYVIGPGLRSDLIFMQAETGTGSHSQRSDLTLWFDFDPALWFHIWSIFGKVKVLAGWETCQRDIIVHRGFVLRFCLLVLRCRLLLGCMFSFGFILGRRFVLGFFFGSLLLGFLLGRTSVLPIFRRCRVYRWLVF</sequence>
<keyword evidence="1" id="KW-0472">Membrane</keyword>
<organism evidence="2 3">
    <name type="scientific">Phyllosticta citricarpa</name>
    <dbReference type="NCBI Taxonomy" id="55181"/>
    <lineage>
        <taxon>Eukaryota</taxon>
        <taxon>Fungi</taxon>
        <taxon>Dikarya</taxon>
        <taxon>Ascomycota</taxon>
        <taxon>Pezizomycotina</taxon>
        <taxon>Dothideomycetes</taxon>
        <taxon>Dothideomycetes incertae sedis</taxon>
        <taxon>Botryosphaeriales</taxon>
        <taxon>Phyllostictaceae</taxon>
        <taxon>Phyllosticta</taxon>
    </lineage>
</organism>
<dbReference type="Proteomes" id="UP001365128">
    <property type="component" value="Unassembled WGS sequence"/>
</dbReference>
<keyword evidence="1" id="KW-0812">Transmembrane</keyword>
<keyword evidence="3" id="KW-1185">Reference proteome</keyword>
<accession>A0ABR1MKE0</accession>
<dbReference type="EMBL" id="JBBPDW010000006">
    <property type="protein sequence ID" value="KAK7551648.1"/>
    <property type="molecule type" value="Genomic_DNA"/>
</dbReference>
<keyword evidence="1" id="KW-1133">Transmembrane helix</keyword>
<evidence type="ECO:0000313" key="3">
    <source>
        <dbReference type="Proteomes" id="UP001365128"/>
    </source>
</evidence>
<evidence type="ECO:0000313" key="2">
    <source>
        <dbReference type="EMBL" id="KAK7551648.1"/>
    </source>
</evidence>
<feature type="transmembrane region" description="Helical" evidence="1">
    <location>
        <begin position="102"/>
        <end position="124"/>
    </location>
</feature>
<name>A0ABR1MKE0_9PEZI</name>
<proteinExistence type="predicted"/>
<protein>
    <recommendedName>
        <fullName evidence="4">Transmembrane protein</fullName>
    </recommendedName>
</protein>